<dbReference type="EMBL" id="UINC01167361">
    <property type="protein sequence ID" value="SVD69830.1"/>
    <property type="molecule type" value="Genomic_DNA"/>
</dbReference>
<gene>
    <name evidence="7" type="ORF">METZ01_LOCUS422684</name>
</gene>
<proteinExistence type="predicted"/>
<evidence type="ECO:0000256" key="1">
    <source>
        <dbReference type="ARBA" id="ARBA00004651"/>
    </source>
</evidence>
<dbReference type="InterPro" id="IPR022791">
    <property type="entry name" value="L-PG_synthase/AglD"/>
</dbReference>
<feature type="transmembrane region" description="Helical" evidence="6">
    <location>
        <begin position="231"/>
        <end position="249"/>
    </location>
</feature>
<organism evidence="7">
    <name type="scientific">marine metagenome</name>
    <dbReference type="NCBI Taxonomy" id="408172"/>
    <lineage>
        <taxon>unclassified sequences</taxon>
        <taxon>metagenomes</taxon>
        <taxon>ecological metagenomes</taxon>
    </lineage>
</organism>
<evidence type="ECO:0000256" key="4">
    <source>
        <dbReference type="ARBA" id="ARBA00022989"/>
    </source>
</evidence>
<keyword evidence="5 6" id="KW-0472">Membrane</keyword>
<comment type="subcellular location">
    <subcellularLocation>
        <location evidence="1">Cell membrane</location>
        <topology evidence="1">Multi-pass membrane protein</topology>
    </subcellularLocation>
</comment>
<keyword evidence="2" id="KW-1003">Cell membrane</keyword>
<reference evidence="7" key="1">
    <citation type="submission" date="2018-05" db="EMBL/GenBank/DDBJ databases">
        <authorList>
            <person name="Lanie J.A."/>
            <person name="Ng W.-L."/>
            <person name="Kazmierczak K.M."/>
            <person name="Andrzejewski T.M."/>
            <person name="Davidsen T.M."/>
            <person name="Wayne K.J."/>
            <person name="Tettelin H."/>
            <person name="Glass J.I."/>
            <person name="Rusch D."/>
            <person name="Podicherti R."/>
            <person name="Tsui H.-C.T."/>
            <person name="Winkler M.E."/>
        </authorList>
    </citation>
    <scope>NUCLEOTIDE SEQUENCE</scope>
</reference>
<feature type="transmembrane region" description="Helical" evidence="6">
    <location>
        <begin position="33"/>
        <end position="56"/>
    </location>
</feature>
<feature type="non-terminal residue" evidence="7">
    <location>
        <position position="271"/>
    </location>
</feature>
<evidence type="ECO:0000256" key="6">
    <source>
        <dbReference type="SAM" id="Phobius"/>
    </source>
</evidence>
<evidence type="ECO:0000313" key="7">
    <source>
        <dbReference type="EMBL" id="SVD69830.1"/>
    </source>
</evidence>
<protein>
    <submittedName>
        <fullName evidence="7">Uncharacterized protein</fullName>
    </submittedName>
</protein>
<sequence length="271" mass="30945">FLYTHFEDGWRLTANLLNFEEEEFSTLFEGLNYSLIFMGIGLYLLSHSARVLRLIILNPVSKYSIRSLWKEQYKANGVNLLLPLKLGESYRLIYFKNFFGSYFNSFAVLLCERLLDLLIIFFILSFVLYISSVEVPSLDYVFYGSLTLLGLIFFLFFILDELLAIIHKVFLVKTTSSLNNLILELTGNTLKAISRIKEILNRKYLACITISLVIWLLEIAVFFIFFEALEYRLELIALLAMAVALSSLLPNGPLGLGGVQLAFYSMGPTIG</sequence>
<evidence type="ECO:0000256" key="2">
    <source>
        <dbReference type="ARBA" id="ARBA00022475"/>
    </source>
</evidence>
<accession>A0A382XG64</accession>
<feature type="transmembrane region" description="Helical" evidence="6">
    <location>
        <begin position="140"/>
        <end position="159"/>
    </location>
</feature>
<evidence type="ECO:0000256" key="5">
    <source>
        <dbReference type="ARBA" id="ARBA00023136"/>
    </source>
</evidence>
<evidence type="ECO:0000256" key="3">
    <source>
        <dbReference type="ARBA" id="ARBA00022692"/>
    </source>
</evidence>
<dbReference type="PANTHER" id="PTHR39087:SF2">
    <property type="entry name" value="UPF0104 MEMBRANE PROTEIN MJ1595"/>
    <property type="match status" value="1"/>
</dbReference>
<feature type="non-terminal residue" evidence="7">
    <location>
        <position position="1"/>
    </location>
</feature>
<feature type="transmembrane region" description="Helical" evidence="6">
    <location>
        <begin position="204"/>
        <end position="225"/>
    </location>
</feature>
<keyword evidence="3 6" id="KW-0812">Transmembrane</keyword>
<dbReference type="GO" id="GO:0005886">
    <property type="term" value="C:plasma membrane"/>
    <property type="evidence" value="ECO:0007669"/>
    <property type="project" value="UniProtKB-SubCell"/>
</dbReference>
<dbReference type="AlphaFoldDB" id="A0A382XG64"/>
<keyword evidence="4 6" id="KW-1133">Transmembrane helix</keyword>
<name>A0A382XG64_9ZZZZ</name>
<feature type="transmembrane region" description="Helical" evidence="6">
    <location>
        <begin position="106"/>
        <end position="128"/>
    </location>
</feature>
<dbReference type="Pfam" id="PF03706">
    <property type="entry name" value="LPG_synthase_TM"/>
    <property type="match status" value="1"/>
</dbReference>
<dbReference type="PANTHER" id="PTHR39087">
    <property type="entry name" value="UPF0104 MEMBRANE PROTEIN MJ1595"/>
    <property type="match status" value="1"/>
</dbReference>